<dbReference type="Proteomes" id="UP000178510">
    <property type="component" value="Unassembled WGS sequence"/>
</dbReference>
<accession>A0A1G2KVU8</accession>
<feature type="domain" description="PD-(D/E)XK endonuclease-like" evidence="2">
    <location>
        <begin position="3"/>
        <end position="260"/>
    </location>
</feature>
<protein>
    <recommendedName>
        <fullName evidence="2">PD-(D/E)XK endonuclease-like domain-containing protein</fullName>
    </recommendedName>
</protein>
<comment type="caution">
    <text evidence="3">The sequence shown here is derived from an EMBL/GenBank/DDBJ whole genome shotgun (WGS) entry which is preliminary data.</text>
</comment>
<reference evidence="3 4" key="1">
    <citation type="journal article" date="2016" name="Nat. Commun.">
        <title>Thousands of microbial genomes shed light on interconnected biogeochemical processes in an aquifer system.</title>
        <authorList>
            <person name="Anantharaman K."/>
            <person name="Brown C.T."/>
            <person name="Hug L.A."/>
            <person name="Sharon I."/>
            <person name="Castelle C.J."/>
            <person name="Probst A.J."/>
            <person name="Thomas B.C."/>
            <person name="Singh A."/>
            <person name="Wilkins M.J."/>
            <person name="Karaoz U."/>
            <person name="Brodie E.L."/>
            <person name="Williams K.H."/>
            <person name="Hubbard S.S."/>
            <person name="Banfield J.F."/>
        </authorList>
    </citation>
    <scope>NUCLEOTIDE SEQUENCE [LARGE SCALE GENOMIC DNA]</scope>
</reference>
<dbReference type="EMBL" id="MHQM01000023">
    <property type="protein sequence ID" value="OHA03567.1"/>
    <property type="molecule type" value="Genomic_DNA"/>
</dbReference>
<proteinExistence type="predicted"/>
<name>A0A1G2KVU8_9BACT</name>
<dbReference type="Gene3D" id="3.90.320.10">
    <property type="match status" value="1"/>
</dbReference>
<sequence>MRTSYSAIDTYLQCPQRYKFQEIDKIRMPKSREAIFGSLVHDTLQFMFSQTPLFPTLDEVVGYFREHWPASETFLAEIKNDPMKRAWSEDEQKLFFEEGVRMLKKFYEKNAPWNYIVVDLESRFEVALTDDKTGETHILAGIIDRIDKLPDDTYEIIDYKTGKRMPSQSALNRNLQLSLYSLGLQNRWPHLKPEDIKLSLYFLKHGEKLTAKPAPDATEKIKRHILKTVAEIQEKIRENKPFEPMPSVLCNWCGYRPMCPAWKHLYKNRDAGIPNQVEADKEINEYLGLKKSLKRAEGRLDELQDRIKAYMVQEGLTRVFGDEGYLTQKTQQRYEYETEKVKALLSPFGKWEDVLDLDSARLKKTLSEVPEDVRLAVEEARVVSKEYVVMTSSLKKIKAAEDATEEDRHESASI</sequence>
<gene>
    <name evidence="3" type="ORF">A3J58_00300</name>
</gene>
<feature type="coiled-coil region" evidence="1">
    <location>
        <begin position="286"/>
        <end position="313"/>
    </location>
</feature>
<dbReference type="SUPFAM" id="SSF52980">
    <property type="entry name" value="Restriction endonuclease-like"/>
    <property type="match status" value="1"/>
</dbReference>
<evidence type="ECO:0000313" key="4">
    <source>
        <dbReference type="Proteomes" id="UP000178510"/>
    </source>
</evidence>
<keyword evidence="1" id="KW-0175">Coiled coil</keyword>
<dbReference type="InterPro" id="IPR038726">
    <property type="entry name" value="PDDEXK_AddAB-type"/>
</dbReference>
<evidence type="ECO:0000313" key="3">
    <source>
        <dbReference type="EMBL" id="OHA03567.1"/>
    </source>
</evidence>
<dbReference type="InterPro" id="IPR011604">
    <property type="entry name" value="PDDEXK-like_dom_sf"/>
</dbReference>
<dbReference type="AlphaFoldDB" id="A0A1G2KVU8"/>
<dbReference type="STRING" id="1802274.A3J58_00300"/>
<organism evidence="3 4">
    <name type="scientific">Candidatus Sungbacteria bacterium RIFCSPHIGHO2_02_FULL_52_23</name>
    <dbReference type="NCBI Taxonomy" id="1802274"/>
    <lineage>
        <taxon>Bacteria</taxon>
        <taxon>Candidatus Sungiibacteriota</taxon>
    </lineage>
</organism>
<dbReference type="InterPro" id="IPR011335">
    <property type="entry name" value="Restrct_endonuc-II-like"/>
</dbReference>
<dbReference type="Pfam" id="PF12705">
    <property type="entry name" value="PDDEXK_1"/>
    <property type="match status" value="1"/>
</dbReference>
<evidence type="ECO:0000259" key="2">
    <source>
        <dbReference type="Pfam" id="PF12705"/>
    </source>
</evidence>
<evidence type="ECO:0000256" key="1">
    <source>
        <dbReference type="SAM" id="Coils"/>
    </source>
</evidence>